<evidence type="ECO:0000313" key="4">
    <source>
        <dbReference type="EMBL" id="WVZ92167.1"/>
    </source>
</evidence>
<dbReference type="GO" id="GO:0016747">
    <property type="term" value="F:acyltransferase activity, transferring groups other than amino-acyl groups"/>
    <property type="evidence" value="ECO:0007669"/>
    <property type="project" value="UniProtKB-ARBA"/>
</dbReference>
<dbReference type="Proteomes" id="UP001341281">
    <property type="component" value="Chromosome 09"/>
</dbReference>
<gene>
    <name evidence="4" type="ORF">U9M48_038254</name>
</gene>
<evidence type="ECO:0000256" key="2">
    <source>
        <dbReference type="ARBA" id="ARBA00022679"/>
    </source>
</evidence>
<dbReference type="AlphaFoldDB" id="A0AAQ3UL01"/>
<protein>
    <recommendedName>
        <fullName evidence="6">Benzyl alcohol O-benzoyltransferase</fullName>
    </recommendedName>
</protein>
<evidence type="ECO:0000256" key="3">
    <source>
        <dbReference type="SAM" id="MobiDB-lite"/>
    </source>
</evidence>
<dbReference type="PANTHER" id="PTHR31147:SF66">
    <property type="entry name" value="OS05G0315700 PROTEIN"/>
    <property type="match status" value="1"/>
</dbReference>
<dbReference type="Gene3D" id="3.30.559.10">
    <property type="entry name" value="Chloramphenicol acetyltransferase-like domain"/>
    <property type="match status" value="2"/>
</dbReference>
<evidence type="ECO:0000256" key="1">
    <source>
        <dbReference type="ARBA" id="ARBA00009861"/>
    </source>
</evidence>
<reference evidence="4 5" key="1">
    <citation type="submission" date="2024-02" db="EMBL/GenBank/DDBJ databases">
        <title>High-quality chromosome-scale genome assembly of Pensacola bahiagrass (Paspalum notatum Flugge var. saurae).</title>
        <authorList>
            <person name="Vega J.M."/>
            <person name="Podio M."/>
            <person name="Orjuela J."/>
            <person name="Siena L.A."/>
            <person name="Pessino S.C."/>
            <person name="Combes M.C."/>
            <person name="Mariac C."/>
            <person name="Albertini E."/>
            <person name="Pupilli F."/>
            <person name="Ortiz J.P.A."/>
            <person name="Leblanc O."/>
        </authorList>
    </citation>
    <scope>NUCLEOTIDE SEQUENCE [LARGE SCALE GENOMIC DNA]</scope>
    <source>
        <strain evidence="4">R1</strain>
        <tissue evidence="4">Leaf</tissue>
    </source>
</reference>
<evidence type="ECO:0000313" key="5">
    <source>
        <dbReference type="Proteomes" id="UP001341281"/>
    </source>
</evidence>
<dbReference type="Pfam" id="PF02458">
    <property type="entry name" value="Transferase"/>
    <property type="match status" value="1"/>
</dbReference>
<comment type="similarity">
    <text evidence="1">Belongs to the plant acyltransferase family.</text>
</comment>
<evidence type="ECO:0008006" key="6">
    <source>
        <dbReference type="Google" id="ProtNLM"/>
    </source>
</evidence>
<dbReference type="PANTHER" id="PTHR31147">
    <property type="entry name" value="ACYL TRANSFERASE 4"/>
    <property type="match status" value="1"/>
</dbReference>
<accession>A0AAQ3UL01</accession>
<keyword evidence="2" id="KW-0808">Transferase</keyword>
<feature type="region of interest" description="Disordered" evidence="3">
    <location>
        <begin position="1"/>
        <end position="28"/>
    </location>
</feature>
<feature type="region of interest" description="Disordered" evidence="3">
    <location>
        <begin position="454"/>
        <end position="475"/>
    </location>
</feature>
<organism evidence="4 5">
    <name type="scientific">Paspalum notatum var. saurae</name>
    <dbReference type="NCBI Taxonomy" id="547442"/>
    <lineage>
        <taxon>Eukaryota</taxon>
        <taxon>Viridiplantae</taxon>
        <taxon>Streptophyta</taxon>
        <taxon>Embryophyta</taxon>
        <taxon>Tracheophyta</taxon>
        <taxon>Spermatophyta</taxon>
        <taxon>Magnoliopsida</taxon>
        <taxon>Liliopsida</taxon>
        <taxon>Poales</taxon>
        <taxon>Poaceae</taxon>
        <taxon>PACMAD clade</taxon>
        <taxon>Panicoideae</taxon>
        <taxon>Andropogonodae</taxon>
        <taxon>Paspaleae</taxon>
        <taxon>Paspalinae</taxon>
        <taxon>Paspalum</taxon>
    </lineage>
</organism>
<dbReference type="EMBL" id="CP144753">
    <property type="protein sequence ID" value="WVZ92167.1"/>
    <property type="molecule type" value="Genomic_DNA"/>
</dbReference>
<dbReference type="InterPro" id="IPR023213">
    <property type="entry name" value="CAT-like_dom_sf"/>
</dbReference>
<name>A0AAQ3UL01_PASNO</name>
<keyword evidence="5" id="KW-1185">Reference proteome</keyword>
<dbReference type="InterPro" id="IPR050898">
    <property type="entry name" value="Plant_acyltransferase"/>
</dbReference>
<sequence length="475" mass="51099">MHGGLDGGHVEVHGASASGGAGGAGAPTPRELKLLSDIDDQDGLRFHAPIIQLYRRNASMDGQDPVAVVRDAVAKALTHYYPFAGRLRELHGRKLAVDCTAEGVLFIEADADVRLEQFGDAVHPPFPCLEELLFDVPGSSAILDSPLLLVQVTRLACGGFILGVRICHVMADGEGMVQFLEAVAELARGAAAPTVQPVWARELLMARDPPRPSSVHREYDEVPPHPEDAAFAVAPLDETAQQRFTFFGPRDIASIRARLPPRLRTSSTTFDVLTGFLWKCRTMALAPDAAEEMRLVSAVSARGRGRVVPRGYYGNAIALPVAISTAGELCANPVGYAVELVQKAKAQVDAEYIQSVADLMVLRGRPTVAVTARLYMVSDLTKCTRYHQCGVAHDCGWGQPVYAGVASLSPTPGIACFLIPFKNAEGEDGIIAPTWLPGRAMDRFAEEMDKLLRPPVGDHDAPQQHRVLPAKNSAL</sequence>
<feature type="compositionally biased region" description="Basic and acidic residues" evidence="3">
    <location>
        <begin position="454"/>
        <end position="463"/>
    </location>
</feature>
<proteinExistence type="inferred from homology"/>